<feature type="domain" description="Cyclin-like" evidence="6">
    <location>
        <begin position="281"/>
        <end position="365"/>
    </location>
</feature>
<dbReference type="AlphaFoldDB" id="A0A6V7TGZ2"/>
<keyword evidence="1" id="KW-0132">Cell division</keyword>
<evidence type="ECO:0000256" key="2">
    <source>
        <dbReference type="ARBA" id="ARBA00023127"/>
    </source>
</evidence>
<proteinExistence type="inferred from homology"/>
<dbReference type="Pfam" id="PF00134">
    <property type="entry name" value="Cyclin_N"/>
    <property type="match status" value="1"/>
</dbReference>
<feature type="compositionally biased region" description="Low complexity" evidence="5">
    <location>
        <begin position="41"/>
        <end position="68"/>
    </location>
</feature>
<feature type="domain" description="Cyclin C-terminal" evidence="7">
    <location>
        <begin position="374"/>
        <end position="510"/>
    </location>
</feature>
<dbReference type="InterPro" id="IPR013763">
    <property type="entry name" value="Cyclin-like_dom"/>
</dbReference>
<reference evidence="8 9" key="1">
    <citation type="submission" date="2020-08" db="EMBL/GenBank/DDBJ databases">
        <authorList>
            <person name="Koutsovoulos G."/>
            <person name="Danchin GJ E."/>
        </authorList>
    </citation>
    <scope>NUCLEOTIDE SEQUENCE [LARGE SCALE GENOMIC DNA]</scope>
</reference>
<dbReference type="InterPro" id="IPR006671">
    <property type="entry name" value="Cyclin_N"/>
</dbReference>
<dbReference type="FunFam" id="1.10.472.10:FF:000001">
    <property type="entry name" value="G2/mitotic-specific cyclin"/>
    <property type="match status" value="1"/>
</dbReference>
<dbReference type="SUPFAM" id="SSF47954">
    <property type="entry name" value="Cyclin-like"/>
    <property type="match status" value="2"/>
</dbReference>
<comment type="similarity">
    <text evidence="4">Belongs to the cyclin family.</text>
</comment>
<accession>A0A6V7TGZ2</accession>
<evidence type="ECO:0000256" key="4">
    <source>
        <dbReference type="RuleBase" id="RU000383"/>
    </source>
</evidence>
<sequence>MFFPIIMPSYLLAQIFGVSLEQKFQKIANFTFQQLSSNNFNSSEENNNKINNNGKNNSSNQQNKVTTNENNNIDLDKGKKRLPLGEVKVINAVGKTCSAAPFEKTSNTQLISKKRTERFEVCLDEDEEIDDDKSKNDRKSINSEVKKRRDLSADENNDDFNKLNGKSRIELLSPLPGKENVMPIKTPTKQDEKDYLTHFDTESISSYNTAPESVTECLTAKSQFSIPHLKGQLTFDDPLYIAYEEDIYKWMLFREKSYRPKTNFMDKQTHINAEMRAILIDWFVDVVAELELSPASFFLAISLTDRTLSVIDCPKERLQLLGATAILISTKVQEVFPPLVKDIVFVTDDSYSENQVRNMEKVILRVADFQLTVPLIDSFAQLFDHTASTSAFPLNQVSRNLMWYFLELSTLDCFCVCILPSRLAAAAFLLASSFQKLRQKVEPMATIDKEKWKLWSDEMVKRTRIKRSDLQEPAKILMKLQQKAVSSKFQALFKKFSCPKRCKVACLKPLEFEEVASQFSD</sequence>
<dbReference type="Proteomes" id="UP000580250">
    <property type="component" value="Unassembled WGS sequence"/>
</dbReference>
<dbReference type="InterPro" id="IPR004367">
    <property type="entry name" value="Cyclin_C-dom"/>
</dbReference>
<keyword evidence="2 4" id="KW-0195">Cyclin</keyword>
<protein>
    <submittedName>
        <fullName evidence="8">Uncharacterized protein</fullName>
    </submittedName>
</protein>
<dbReference type="EMBL" id="CAJEWN010000001">
    <property type="protein sequence ID" value="CAD2122075.1"/>
    <property type="molecule type" value="Genomic_DNA"/>
</dbReference>
<evidence type="ECO:0000313" key="8">
    <source>
        <dbReference type="EMBL" id="CAD2122075.1"/>
    </source>
</evidence>
<evidence type="ECO:0000256" key="3">
    <source>
        <dbReference type="ARBA" id="ARBA00023306"/>
    </source>
</evidence>
<organism evidence="8 9">
    <name type="scientific">Meloidogyne enterolobii</name>
    <name type="common">Root-knot nematode worm</name>
    <name type="synonym">Meloidogyne mayaguensis</name>
    <dbReference type="NCBI Taxonomy" id="390850"/>
    <lineage>
        <taxon>Eukaryota</taxon>
        <taxon>Metazoa</taxon>
        <taxon>Ecdysozoa</taxon>
        <taxon>Nematoda</taxon>
        <taxon>Chromadorea</taxon>
        <taxon>Rhabditida</taxon>
        <taxon>Tylenchina</taxon>
        <taxon>Tylenchomorpha</taxon>
        <taxon>Tylenchoidea</taxon>
        <taxon>Meloidogynidae</taxon>
        <taxon>Meloidogyninae</taxon>
        <taxon>Meloidogyne</taxon>
    </lineage>
</organism>
<dbReference type="Gene3D" id="1.10.472.10">
    <property type="entry name" value="Cyclin-like"/>
    <property type="match status" value="2"/>
</dbReference>
<feature type="region of interest" description="Disordered" evidence="5">
    <location>
        <begin position="41"/>
        <end position="78"/>
    </location>
</feature>
<dbReference type="PANTHER" id="PTHR10177">
    <property type="entry name" value="CYCLINS"/>
    <property type="match status" value="1"/>
</dbReference>
<evidence type="ECO:0000259" key="7">
    <source>
        <dbReference type="SMART" id="SM01332"/>
    </source>
</evidence>
<comment type="caution">
    <text evidence="8">The sequence shown here is derived from an EMBL/GenBank/DDBJ whole genome shotgun (WGS) entry which is preliminary data.</text>
</comment>
<dbReference type="SMART" id="SM01332">
    <property type="entry name" value="Cyclin_C"/>
    <property type="match status" value="1"/>
</dbReference>
<keyword evidence="3" id="KW-0131">Cell cycle</keyword>
<feature type="domain" description="Cyclin-like" evidence="6">
    <location>
        <begin position="374"/>
        <end position="479"/>
    </location>
</feature>
<dbReference type="PIRSF" id="PIRSF001771">
    <property type="entry name" value="Cyclin_A_B_D_E"/>
    <property type="match status" value="1"/>
</dbReference>
<dbReference type="InterPro" id="IPR036915">
    <property type="entry name" value="Cyclin-like_sf"/>
</dbReference>
<dbReference type="InterPro" id="IPR039361">
    <property type="entry name" value="Cyclin"/>
</dbReference>
<feature type="region of interest" description="Disordered" evidence="5">
    <location>
        <begin position="127"/>
        <end position="165"/>
    </location>
</feature>
<dbReference type="GO" id="GO:0044772">
    <property type="term" value="P:mitotic cell cycle phase transition"/>
    <property type="evidence" value="ECO:0007669"/>
    <property type="project" value="InterPro"/>
</dbReference>
<dbReference type="SMART" id="SM00385">
    <property type="entry name" value="CYCLIN"/>
    <property type="match status" value="2"/>
</dbReference>
<dbReference type="Pfam" id="PF02984">
    <property type="entry name" value="Cyclin_C"/>
    <property type="match status" value="1"/>
</dbReference>
<name>A0A6V7TGZ2_MELEN</name>
<gene>
    <name evidence="8" type="ORF">MENT_LOCUS6</name>
</gene>
<dbReference type="OrthoDB" id="5590282at2759"/>
<evidence type="ECO:0000313" key="9">
    <source>
        <dbReference type="Proteomes" id="UP000580250"/>
    </source>
</evidence>
<feature type="compositionally biased region" description="Basic and acidic residues" evidence="5">
    <location>
        <begin position="132"/>
        <end position="152"/>
    </location>
</feature>
<dbReference type="GO" id="GO:0051301">
    <property type="term" value="P:cell division"/>
    <property type="evidence" value="ECO:0007669"/>
    <property type="project" value="UniProtKB-KW"/>
</dbReference>
<dbReference type="InterPro" id="IPR046965">
    <property type="entry name" value="Cyclin_A/B-like"/>
</dbReference>
<evidence type="ECO:0000256" key="1">
    <source>
        <dbReference type="ARBA" id="ARBA00022618"/>
    </source>
</evidence>
<dbReference type="GO" id="GO:0016538">
    <property type="term" value="F:cyclin-dependent protein serine/threonine kinase regulator activity"/>
    <property type="evidence" value="ECO:0007669"/>
    <property type="project" value="InterPro"/>
</dbReference>
<evidence type="ECO:0000256" key="5">
    <source>
        <dbReference type="SAM" id="MobiDB-lite"/>
    </source>
</evidence>
<evidence type="ECO:0000259" key="6">
    <source>
        <dbReference type="SMART" id="SM00385"/>
    </source>
</evidence>